<evidence type="ECO:0000256" key="7">
    <source>
        <dbReference type="ARBA" id="ARBA00022763"/>
    </source>
</evidence>
<sequence>MSDIQSEMAALSAQIEEFNYQYYVLDTPTVPDAEYDRVMQRLRVLEEQHPELLQSDSPTQKVGGQALAAFEQVAHEVPMLSLDNVFNDEDFVAFANRIEERLDGAAFSFCCEPKLDGLAVSLLYENGRLVRAATRGDGQTGENITANAKTITSVPLKLRGDDFPPRLEVRGEVFMPKAGFDALNQRARQRDEKQFANPRNAAAGSLRQLDSRITAKRPLAFYAYSTGVIEGDYAAVSSHYEQLMQLKSWGLPVSPEVKRRDSQNDVIAYYRDIMERRAALPYEIDGVVLKVDSLAQQNSLGFVSRAPRWATAFKFPAEEEITLLQDVEFQVGRTGAITPVARLQPVFVGGVTVSNATLHNADEIARLGVMVGDTVIVRRAGDVIPQIVAVVADRRPEDARTISFPTTCPVCESVVERAENEAVSRCSGGLYCGAQRKEAIKHFAARRAMDIDGLGDKLVEQLVDEGLIASPADLFKLSIVELSGLPRMGRKSAENLIASLQQSKQTTLPRFLFSLGIREVGEATALNLANYFGTLNEVMAADEATLLKVPDVGPIVAHHIVTFFKQPHNLEVIEALLAVGLHWPDVEVREASAQPLEGETWVLTGTLSQLGRSEAKAKLQLLGAKVAGSVSKKTHCVVAGDAAGSKLTKAQDLGIKVLDEQALITLFTEHQV</sequence>
<dbReference type="InterPro" id="IPR013839">
    <property type="entry name" value="DNAligase_adenylation"/>
</dbReference>
<dbReference type="OrthoDB" id="9759736at2"/>
<dbReference type="FunFam" id="1.10.287.610:FF:000002">
    <property type="entry name" value="DNA ligase"/>
    <property type="match status" value="1"/>
</dbReference>
<dbReference type="HAMAP" id="MF_01588">
    <property type="entry name" value="DNA_ligase_A"/>
    <property type="match status" value="1"/>
</dbReference>
<dbReference type="AlphaFoldDB" id="A0A368NJI4"/>
<dbReference type="InterPro" id="IPR036420">
    <property type="entry name" value="BRCT_dom_sf"/>
</dbReference>
<dbReference type="CDD" id="cd17748">
    <property type="entry name" value="BRCT_DNA_ligase_like"/>
    <property type="match status" value="1"/>
</dbReference>
<comment type="caution">
    <text evidence="14">Lacks conserved residue(s) required for the propagation of feature annotation.</text>
</comment>
<dbReference type="SMART" id="SM00532">
    <property type="entry name" value="LIGANc"/>
    <property type="match status" value="1"/>
</dbReference>
<proteinExistence type="inferred from homology"/>
<dbReference type="InterPro" id="IPR018239">
    <property type="entry name" value="DNA_ligase_AS"/>
</dbReference>
<dbReference type="InterPro" id="IPR010994">
    <property type="entry name" value="RuvA_2-like"/>
</dbReference>
<feature type="binding site" evidence="14">
    <location>
        <position position="411"/>
    </location>
    <ligand>
        <name>Zn(2+)</name>
        <dbReference type="ChEBI" id="CHEBI:29105"/>
    </ligand>
</feature>
<dbReference type="GO" id="GO:0003911">
    <property type="term" value="F:DNA ligase (NAD+) activity"/>
    <property type="evidence" value="ECO:0007669"/>
    <property type="project" value="UniProtKB-UniRule"/>
</dbReference>
<dbReference type="GO" id="GO:0005829">
    <property type="term" value="C:cytosol"/>
    <property type="evidence" value="ECO:0007669"/>
    <property type="project" value="TreeGrafter"/>
</dbReference>
<dbReference type="InterPro" id="IPR004150">
    <property type="entry name" value="NAD_DNA_ligase_OB"/>
</dbReference>
<dbReference type="EMBL" id="QPID01000004">
    <property type="protein sequence ID" value="RCU50306.1"/>
    <property type="molecule type" value="Genomic_DNA"/>
</dbReference>
<dbReference type="PIRSF" id="PIRSF001604">
    <property type="entry name" value="LigA"/>
    <property type="match status" value="1"/>
</dbReference>
<dbReference type="PANTHER" id="PTHR23389:SF9">
    <property type="entry name" value="DNA LIGASE"/>
    <property type="match status" value="1"/>
</dbReference>
<dbReference type="FunFam" id="1.10.150.20:FF:000006">
    <property type="entry name" value="DNA ligase"/>
    <property type="match status" value="1"/>
</dbReference>
<dbReference type="FunFam" id="1.10.150.20:FF:000007">
    <property type="entry name" value="DNA ligase"/>
    <property type="match status" value="1"/>
</dbReference>
<dbReference type="Pfam" id="PF03120">
    <property type="entry name" value="OB_DNA_ligase"/>
    <property type="match status" value="1"/>
</dbReference>
<dbReference type="PROSITE" id="PS50172">
    <property type="entry name" value="BRCT"/>
    <property type="match status" value="1"/>
</dbReference>
<feature type="binding site" evidence="14">
    <location>
        <position position="290"/>
    </location>
    <ligand>
        <name>NAD(+)</name>
        <dbReference type="ChEBI" id="CHEBI:57540"/>
    </ligand>
</feature>
<dbReference type="SUPFAM" id="SSF56091">
    <property type="entry name" value="DNA ligase/mRNA capping enzyme, catalytic domain"/>
    <property type="match status" value="1"/>
</dbReference>
<dbReference type="GO" id="GO:0006260">
    <property type="term" value="P:DNA replication"/>
    <property type="evidence" value="ECO:0007669"/>
    <property type="project" value="UniProtKB-KW"/>
</dbReference>
<evidence type="ECO:0000256" key="4">
    <source>
        <dbReference type="ARBA" id="ARBA00022598"/>
    </source>
</evidence>
<dbReference type="FunFam" id="2.40.50.140:FF:000012">
    <property type="entry name" value="DNA ligase"/>
    <property type="match status" value="1"/>
</dbReference>
<keyword evidence="6 14" id="KW-0479">Metal-binding</keyword>
<dbReference type="FunFam" id="3.30.470.30:FF:000001">
    <property type="entry name" value="DNA ligase"/>
    <property type="match status" value="1"/>
</dbReference>
<dbReference type="PROSITE" id="PS01055">
    <property type="entry name" value="DNA_LIGASE_N1"/>
    <property type="match status" value="1"/>
</dbReference>
<gene>
    <name evidence="14" type="primary">ligA</name>
    <name evidence="17" type="ORF">DU002_07635</name>
</gene>
<dbReference type="Gene3D" id="1.10.287.610">
    <property type="entry name" value="Helix hairpin bin"/>
    <property type="match status" value="1"/>
</dbReference>
<dbReference type="InterPro" id="IPR003583">
    <property type="entry name" value="Hlx-hairpin-Hlx_DNA-bd_motif"/>
</dbReference>
<dbReference type="InterPro" id="IPR012340">
    <property type="entry name" value="NA-bd_OB-fold"/>
</dbReference>
<comment type="catalytic activity">
    <reaction evidence="12 14 15">
        <text>NAD(+) + (deoxyribonucleotide)n-3'-hydroxyl + 5'-phospho-(deoxyribonucleotide)m = (deoxyribonucleotide)n+m + AMP + beta-nicotinamide D-nucleotide.</text>
        <dbReference type="EC" id="6.5.1.2"/>
    </reaction>
</comment>
<evidence type="ECO:0000256" key="3">
    <source>
        <dbReference type="ARBA" id="ARBA00013308"/>
    </source>
</evidence>
<keyword evidence="18" id="KW-1185">Reference proteome</keyword>
<reference evidence="17 18" key="1">
    <citation type="submission" date="2018-07" db="EMBL/GenBank/DDBJ databases">
        <title>Corallincola holothuriorum sp. nov., a new facultative anaerobe isolated from sea cucumber Apostichopus japonicus.</title>
        <authorList>
            <person name="Xia H."/>
        </authorList>
    </citation>
    <scope>NUCLEOTIDE SEQUENCE [LARGE SCALE GENOMIC DNA]</scope>
    <source>
        <strain evidence="17 18">C4</strain>
    </source>
</reference>
<dbReference type="SMART" id="SM00292">
    <property type="entry name" value="BRCT"/>
    <property type="match status" value="1"/>
</dbReference>
<feature type="binding site" evidence="14">
    <location>
        <position position="408"/>
    </location>
    <ligand>
        <name>Zn(2+)</name>
        <dbReference type="ChEBI" id="CHEBI:29105"/>
    </ligand>
</feature>
<keyword evidence="7 14" id="KW-0227">DNA damage</keyword>
<dbReference type="InterPro" id="IPR001679">
    <property type="entry name" value="DNA_ligase"/>
</dbReference>
<dbReference type="Pfam" id="PF01653">
    <property type="entry name" value="DNA_ligase_aden"/>
    <property type="match status" value="1"/>
</dbReference>
<keyword evidence="10 14" id="KW-0520">NAD</keyword>
<dbReference type="GO" id="GO:0006281">
    <property type="term" value="P:DNA repair"/>
    <property type="evidence" value="ECO:0007669"/>
    <property type="project" value="UniProtKB-KW"/>
</dbReference>
<evidence type="ECO:0000313" key="18">
    <source>
        <dbReference type="Proteomes" id="UP000252558"/>
    </source>
</evidence>
<feature type="active site" description="N6-AMP-lysine intermediate" evidence="14">
    <location>
        <position position="114"/>
    </location>
</feature>
<dbReference type="Pfam" id="PF00533">
    <property type="entry name" value="BRCT"/>
    <property type="match status" value="1"/>
</dbReference>
<evidence type="ECO:0000313" key="17">
    <source>
        <dbReference type="EMBL" id="RCU50306.1"/>
    </source>
</evidence>
<evidence type="ECO:0000256" key="13">
    <source>
        <dbReference type="ARBA" id="ARBA00060881"/>
    </source>
</evidence>
<evidence type="ECO:0000256" key="9">
    <source>
        <dbReference type="ARBA" id="ARBA00022842"/>
    </source>
</evidence>
<feature type="binding site" evidence="14">
    <location>
        <begin position="32"/>
        <end position="36"/>
    </location>
    <ligand>
        <name>NAD(+)</name>
        <dbReference type="ChEBI" id="CHEBI:57540"/>
    </ligand>
</feature>
<dbReference type="InterPro" id="IPR013840">
    <property type="entry name" value="DNAligase_N"/>
</dbReference>
<dbReference type="GO" id="GO:0003677">
    <property type="term" value="F:DNA binding"/>
    <property type="evidence" value="ECO:0007669"/>
    <property type="project" value="InterPro"/>
</dbReference>
<dbReference type="Pfam" id="PF03119">
    <property type="entry name" value="DNA_ligase_ZBD"/>
    <property type="match status" value="1"/>
</dbReference>
<dbReference type="EC" id="6.5.1.2" evidence="2 14"/>
<dbReference type="InterPro" id="IPR001357">
    <property type="entry name" value="BRCT_dom"/>
</dbReference>
<dbReference type="PANTHER" id="PTHR23389">
    <property type="entry name" value="CHROMOSOME TRANSMISSION FIDELITY FACTOR 18"/>
    <property type="match status" value="1"/>
</dbReference>
<evidence type="ECO:0000256" key="10">
    <source>
        <dbReference type="ARBA" id="ARBA00023027"/>
    </source>
</evidence>
<dbReference type="InterPro" id="IPR004149">
    <property type="entry name" value="Znf_DNAligase_C4"/>
</dbReference>
<feature type="binding site" evidence="14">
    <location>
        <position position="172"/>
    </location>
    <ligand>
        <name>NAD(+)</name>
        <dbReference type="ChEBI" id="CHEBI:57540"/>
    </ligand>
</feature>
<evidence type="ECO:0000256" key="1">
    <source>
        <dbReference type="ARBA" id="ARBA00004067"/>
    </source>
</evidence>
<evidence type="ECO:0000256" key="15">
    <source>
        <dbReference type="RuleBase" id="RU000618"/>
    </source>
</evidence>
<dbReference type="NCBIfam" id="NF005932">
    <property type="entry name" value="PRK07956.1"/>
    <property type="match status" value="1"/>
</dbReference>
<organism evidence="17 18">
    <name type="scientific">Corallincola holothuriorum</name>
    <dbReference type="NCBI Taxonomy" id="2282215"/>
    <lineage>
        <taxon>Bacteria</taxon>
        <taxon>Pseudomonadati</taxon>
        <taxon>Pseudomonadota</taxon>
        <taxon>Gammaproteobacteria</taxon>
        <taxon>Alteromonadales</taxon>
        <taxon>Psychromonadaceae</taxon>
        <taxon>Corallincola</taxon>
    </lineage>
</organism>
<feature type="binding site" evidence="14">
    <location>
        <position position="314"/>
    </location>
    <ligand>
        <name>NAD(+)</name>
        <dbReference type="ChEBI" id="CHEBI:57540"/>
    </ligand>
</feature>
<feature type="binding site" evidence="14">
    <location>
        <begin position="81"/>
        <end position="82"/>
    </location>
    <ligand>
        <name>NAD(+)</name>
        <dbReference type="ChEBI" id="CHEBI:57540"/>
    </ligand>
</feature>
<feature type="binding site" evidence="14">
    <location>
        <position position="112"/>
    </location>
    <ligand>
        <name>NAD(+)</name>
        <dbReference type="ChEBI" id="CHEBI:57540"/>
    </ligand>
</feature>
<keyword evidence="8 14" id="KW-0862">Zinc</keyword>
<dbReference type="GO" id="GO:0046872">
    <property type="term" value="F:metal ion binding"/>
    <property type="evidence" value="ECO:0007669"/>
    <property type="project" value="UniProtKB-KW"/>
</dbReference>
<dbReference type="Proteomes" id="UP000252558">
    <property type="component" value="Unassembled WGS sequence"/>
</dbReference>
<comment type="caution">
    <text evidence="17">The sequence shown here is derived from an EMBL/GenBank/DDBJ whole genome shotgun (WGS) entry which is preliminary data.</text>
</comment>
<feature type="binding site" evidence="14">
    <location>
        <position position="135"/>
    </location>
    <ligand>
        <name>NAD(+)</name>
        <dbReference type="ChEBI" id="CHEBI:57540"/>
    </ligand>
</feature>
<evidence type="ECO:0000256" key="8">
    <source>
        <dbReference type="ARBA" id="ARBA00022833"/>
    </source>
</evidence>
<evidence type="ECO:0000256" key="2">
    <source>
        <dbReference type="ARBA" id="ARBA00012722"/>
    </source>
</evidence>
<evidence type="ECO:0000256" key="11">
    <source>
        <dbReference type="ARBA" id="ARBA00023204"/>
    </source>
</evidence>
<dbReference type="SUPFAM" id="SSF47781">
    <property type="entry name" value="RuvA domain 2-like"/>
    <property type="match status" value="1"/>
</dbReference>
<keyword evidence="11 14" id="KW-0234">DNA repair</keyword>
<comment type="function">
    <text evidence="1 14">DNA ligase that catalyzes the formation of phosphodiester linkages between 5'-phosphoryl and 3'-hydroxyl groups in double-stranded DNA using NAD as a coenzyme and as the energy source for the reaction. It is essential for DNA replication and repair of damaged DNA.</text>
</comment>
<dbReference type="CDD" id="cd00114">
    <property type="entry name" value="LIGANc"/>
    <property type="match status" value="1"/>
</dbReference>
<evidence type="ECO:0000256" key="14">
    <source>
        <dbReference type="HAMAP-Rule" id="MF_01588"/>
    </source>
</evidence>
<comment type="similarity">
    <text evidence="13 14">Belongs to the NAD-dependent DNA ligase family. LigA subfamily.</text>
</comment>
<keyword evidence="5 14" id="KW-0235">DNA replication</keyword>
<dbReference type="RefSeq" id="WP_114337796.1">
    <property type="nucleotide sequence ID" value="NZ_QPID01000004.1"/>
</dbReference>
<dbReference type="InterPro" id="IPR041663">
    <property type="entry name" value="DisA/LigA_HHH"/>
</dbReference>
<dbReference type="Gene3D" id="2.40.50.140">
    <property type="entry name" value="Nucleic acid-binding proteins"/>
    <property type="match status" value="1"/>
</dbReference>
<evidence type="ECO:0000259" key="16">
    <source>
        <dbReference type="PROSITE" id="PS50172"/>
    </source>
</evidence>
<dbReference type="SMART" id="SM00278">
    <property type="entry name" value="HhH1"/>
    <property type="match status" value="4"/>
</dbReference>
<name>A0A368NJI4_9GAMM</name>
<dbReference type="Gene3D" id="3.30.470.30">
    <property type="entry name" value="DNA ligase/mRNA capping enzyme"/>
    <property type="match status" value="1"/>
</dbReference>
<dbReference type="Gene3D" id="6.20.10.30">
    <property type="match status" value="1"/>
</dbReference>
<evidence type="ECO:0000256" key="12">
    <source>
        <dbReference type="ARBA" id="ARBA00034005"/>
    </source>
</evidence>
<comment type="cofactor">
    <cofactor evidence="14">
        <name>Mg(2+)</name>
        <dbReference type="ChEBI" id="CHEBI:18420"/>
    </cofactor>
    <cofactor evidence="14">
        <name>Mn(2+)</name>
        <dbReference type="ChEBI" id="CHEBI:29035"/>
    </cofactor>
</comment>
<evidence type="ECO:0000256" key="5">
    <source>
        <dbReference type="ARBA" id="ARBA00022705"/>
    </source>
</evidence>
<keyword evidence="9 14" id="KW-0460">Magnesium</keyword>
<dbReference type="Gene3D" id="3.40.50.10190">
    <property type="entry name" value="BRCT domain"/>
    <property type="match status" value="1"/>
</dbReference>
<feature type="binding site" evidence="14">
    <location>
        <position position="432"/>
    </location>
    <ligand>
        <name>Zn(2+)</name>
        <dbReference type="ChEBI" id="CHEBI:29105"/>
    </ligand>
</feature>
<dbReference type="Pfam" id="PF12826">
    <property type="entry name" value="HHH_2"/>
    <property type="match status" value="1"/>
</dbReference>
<dbReference type="PROSITE" id="PS01056">
    <property type="entry name" value="DNA_LIGASE_N2"/>
    <property type="match status" value="1"/>
</dbReference>
<dbReference type="Pfam" id="PF14520">
    <property type="entry name" value="HHH_5"/>
    <property type="match status" value="1"/>
</dbReference>
<feature type="domain" description="BRCT" evidence="16">
    <location>
        <begin position="591"/>
        <end position="672"/>
    </location>
</feature>
<dbReference type="InterPro" id="IPR033136">
    <property type="entry name" value="DNA_ligase_CS"/>
</dbReference>
<dbReference type="NCBIfam" id="TIGR00575">
    <property type="entry name" value="dnlj"/>
    <property type="match status" value="1"/>
</dbReference>
<dbReference type="SUPFAM" id="SSF52113">
    <property type="entry name" value="BRCT domain"/>
    <property type="match status" value="1"/>
</dbReference>
<accession>A0A368NJI4</accession>
<keyword evidence="4 14" id="KW-0436">Ligase</keyword>
<dbReference type="SUPFAM" id="SSF50249">
    <property type="entry name" value="Nucleic acid-binding proteins"/>
    <property type="match status" value="1"/>
</dbReference>
<evidence type="ECO:0000256" key="6">
    <source>
        <dbReference type="ARBA" id="ARBA00022723"/>
    </source>
</evidence>
<dbReference type="Gene3D" id="1.10.150.20">
    <property type="entry name" value="5' to 3' exonuclease, C-terminal subdomain"/>
    <property type="match status" value="2"/>
</dbReference>
<protein>
    <recommendedName>
        <fullName evidence="3 14">DNA ligase</fullName>
        <ecNumber evidence="2 14">6.5.1.2</ecNumber>
    </recommendedName>
    <alternativeName>
        <fullName evidence="14">Polydeoxyribonucleotide synthase [NAD(+)]</fullName>
    </alternativeName>
</protein>
<keyword evidence="14" id="KW-0464">Manganese</keyword>